<dbReference type="InterPro" id="IPR001584">
    <property type="entry name" value="Integrase_cat-core"/>
</dbReference>
<dbReference type="PANTHER" id="PTHR45835">
    <property type="entry name" value="YALI0A06105P"/>
    <property type="match status" value="1"/>
</dbReference>
<comment type="caution">
    <text evidence="3">The sequence shown here is derived from an EMBL/GenBank/DDBJ whole genome shotgun (WGS) entry which is preliminary data.</text>
</comment>
<organism evidence="3">
    <name type="scientific">Tanacetum cinerariifolium</name>
    <name type="common">Dalmatian daisy</name>
    <name type="synonym">Chrysanthemum cinerariifolium</name>
    <dbReference type="NCBI Taxonomy" id="118510"/>
    <lineage>
        <taxon>Eukaryota</taxon>
        <taxon>Viridiplantae</taxon>
        <taxon>Streptophyta</taxon>
        <taxon>Embryophyta</taxon>
        <taxon>Tracheophyta</taxon>
        <taxon>Spermatophyta</taxon>
        <taxon>Magnoliopsida</taxon>
        <taxon>eudicotyledons</taxon>
        <taxon>Gunneridae</taxon>
        <taxon>Pentapetalae</taxon>
        <taxon>asterids</taxon>
        <taxon>campanulids</taxon>
        <taxon>Asterales</taxon>
        <taxon>Asteraceae</taxon>
        <taxon>Asteroideae</taxon>
        <taxon>Anthemideae</taxon>
        <taxon>Anthemidinae</taxon>
        <taxon>Tanacetum</taxon>
    </lineage>
</organism>
<keyword evidence="3" id="KW-0808">Transferase</keyword>
<evidence type="ECO:0000313" key="4">
    <source>
        <dbReference type="EMBL" id="GEU49152.1"/>
    </source>
</evidence>
<dbReference type="InterPro" id="IPR043502">
    <property type="entry name" value="DNA/RNA_pol_sf"/>
</dbReference>
<dbReference type="AlphaFoldDB" id="A0A6L2KJW8"/>
<feature type="region of interest" description="Disordered" evidence="1">
    <location>
        <begin position="48"/>
        <end position="73"/>
    </location>
</feature>
<dbReference type="InterPro" id="IPR043128">
    <property type="entry name" value="Rev_trsase/Diguanyl_cyclase"/>
</dbReference>
<name>A0A6L2KJW8_TANCI</name>
<feature type="compositionally biased region" description="Basic and acidic residues" evidence="1">
    <location>
        <begin position="48"/>
        <end position="68"/>
    </location>
</feature>
<dbReference type="SUPFAM" id="SSF56672">
    <property type="entry name" value="DNA/RNA polymerases"/>
    <property type="match status" value="1"/>
</dbReference>
<sequence>MIERYVYCLAPQIRGMVAAIKPKTIQKAVQIFGALTDEAVRNGSIKKVEKRGSVGEPNKDKNGRDANKRTRTGNAFATTANPVERENMGTWPKCTTYNSYHAPGGPCHTCFNCNCLGYLAKDCRGVSRNVNPVNTKNPTPRKSSVPLHLRANTFPRIVYLITPPVISTPSPVLPPSLLFDPRYFFVPEELLPPKKQIHPPSSSSTTMPPKRSSTSTSLASKVPAMDQAAIRQLITDGITAALEAQAANTNNSNRNLEPLVAKEETTKSSSAVNLSTSTVRKELLNLFAGLNVPNQSMEGNVTASKPQTLEEVITITQRLMEQVVRIPLLDGKVLRVLRERPKEKVRFLKSVKTRDKKQEEIVVVRDFPKLQSLFIILAPFELEELSRQLKELQDKGFIQPSSSPWGTPVLFVKKKDGSFRMYIDYKELNKLTVKNRYLLARIDDLFDQLQGLEFSLRWILVFMDLINRVCRPYLDILIYSKTREEHVEHLRKEIVKPKKVRAMNMTLQSCIKDRIPTAQKEGDLRTLIMDEAYKSKYFVHLRADKMYYDLKDRTSSGHNTIWVIVDRLTKSAYFLPMHEDYKMDRLARLYLNEISMQKALGTRLDMSTAYHPQIDGQSEHTIQTLEDMLKACVLDFGGSWDVHLLLVEFSYNNSYHSSVRYASFKALYGRKCRSPIMWAEVGEGQLIGPELVQDTTEKISHIKDRLMAACDRQKSYAAKRRKPLEFNVGDYVLLKVSPWIGVVRFGKKEKLAPRFVRPFEIIKKVGHVAYRLYLPEELDGVHDTFYVSNLNKCLADPTLQV</sequence>
<proteinExistence type="predicted"/>
<keyword evidence="3" id="KW-0695">RNA-directed DNA polymerase</keyword>
<dbReference type="InterPro" id="IPR012337">
    <property type="entry name" value="RNaseH-like_sf"/>
</dbReference>
<dbReference type="EMBL" id="BKCJ010002524">
    <property type="protein sequence ID" value="GEU49152.1"/>
    <property type="molecule type" value="Genomic_DNA"/>
</dbReference>
<dbReference type="Gene3D" id="3.30.420.10">
    <property type="entry name" value="Ribonuclease H-like superfamily/Ribonuclease H"/>
    <property type="match status" value="1"/>
</dbReference>
<feature type="region of interest" description="Disordered" evidence="1">
    <location>
        <begin position="194"/>
        <end position="221"/>
    </location>
</feature>
<dbReference type="CDD" id="cd01647">
    <property type="entry name" value="RT_LTR"/>
    <property type="match status" value="1"/>
</dbReference>
<dbReference type="PANTHER" id="PTHR45835:SF99">
    <property type="entry name" value="CHROMO DOMAIN-CONTAINING PROTEIN-RELATED"/>
    <property type="match status" value="1"/>
</dbReference>
<protein>
    <submittedName>
        <fullName evidence="3">Putative reverse transcriptase domain-containing protein</fullName>
    </submittedName>
</protein>
<dbReference type="PROSITE" id="PS50994">
    <property type="entry name" value="INTEGRASE"/>
    <property type="match status" value="1"/>
</dbReference>
<dbReference type="InterPro" id="IPR056924">
    <property type="entry name" value="SH3_Tf2-1"/>
</dbReference>
<dbReference type="SUPFAM" id="SSF53098">
    <property type="entry name" value="Ribonuclease H-like"/>
    <property type="match status" value="1"/>
</dbReference>
<dbReference type="Pfam" id="PF24626">
    <property type="entry name" value="SH3_Tf2-1"/>
    <property type="match status" value="1"/>
</dbReference>
<gene>
    <name evidence="3" type="ORF">Tci_021058</name>
    <name evidence="4" type="ORF">Tci_021130</name>
</gene>
<dbReference type="Gene3D" id="3.30.70.270">
    <property type="match status" value="1"/>
</dbReference>
<evidence type="ECO:0000313" key="3">
    <source>
        <dbReference type="EMBL" id="GEU49080.1"/>
    </source>
</evidence>
<reference evidence="3" key="1">
    <citation type="journal article" date="2019" name="Sci. Rep.">
        <title>Draft genome of Tanacetum cinerariifolium, the natural source of mosquito coil.</title>
        <authorList>
            <person name="Yamashiro T."/>
            <person name="Shiraishi A."/>
            <person name="Satake H."/>
            <person name="Nakayama K."/>
        </authorList>
    </citation>
    <scope>NUCLEOTIDE SEQUENCE</scope>
</reference>
<keyword evidence="3" id="KW-0548">Nucleotidyltransferase</keyword>
<accession>A0A6L2KJW8</accession>
<feature type="compositionally biased region" description="Low complexity" evidence="1">
    <location>
        <begin position="199"/>
        <end position="217"/>
    </location>
</feature>
<evidence type="ECO:0000259" key="2">
    <source>
        <dbReference type="PROSITE" id="PS50994"/>
    </source>
</evidence>
<dbReference type="Gene3D" id="3.10.10.10">
    <property type="entry name" value="HIV Type 1 Reverse Transcriptase, subunit A, domain 1"/>
    <property type="match status" value="1"/>
</dbReference>
<dbReference type="GO" id="GO:0015074">
    <property type="term" value="P:DNA integration"/>
    <property type="evidence" value="ECO:0007669"/>
    <property type="project" value="InterPro"/>
</dbReference>
<evidence type="ECO:0000256" key="1">
    <source>
        <dbReference type="SAM" id="MobiDB-lite"/>
    </source>
</evidence>
<dbReference type="GO" id="GO:0003676">
    <property type="term" value="F:nucleic acid binding"/>
    <property type="evidence" value="ECO:0007669"/>
    <property type="project" value="InterPro"/>
</dbReference>
<dbReference type="EMBL" id="BKCJ010002515">
    <property type="protein sequence ID" value="GEU49080.1"/>
    <property type="molecule type" value="Genomic_DNA"/>
</dbReference>
<dbReference type="GO" id="GO:0003964">
    <property type="term" value="F:RNA-directed DNA polymerase activity"/>
    <property type="evidence" value="ECO:0007669"/>
    <property type="project" value="UniProtKB-KW"/>
</dbReference>
<feature type="domain" description="Integrase catalytic" evidence="2">
    <location>
        <begin position="512"/>
        <end position="671"/>
    </location>
</feature>
<dbReference type="InterPro" id="IPR036397">
    <property type="entry name" value="RNaseH_sf"/>
</dbReference>